<gene>
    <name evidence="2" type="ORF">OCBIM_22030402mg</name>
</gene>
<dbReference type="AlphaFoldDB" id="A0A0L8GQ24"/>
<accession>A0A0L8GQ24</accession>
<keyword evidence="1" id="KW-1133">Transmembrane helix</keyword>
<protein>
    <submittedName>
        <fullName evidence="2">Uncharacterized protein</fullName>
    </submittedName>
</protein>
<feature type="transmembrane region" description="Helical" evidence="1">
    <location>
        <begin position="60"/>
        <end position="79"/>
    </location>
</feature>
<evidence type="ECO:0000256" key="1">
    <source>
        <dbReference type="SAM" id="Phobius"/>
    </source>
</evidence>
<dbReference type="EMBL" id="KQ420971">
    <property type="protein sequence ID" value="KOF78700.1"/>
    <property type="molecule type" value="Genomic_DNA"/>
</dbReference>
<name>A0A0L8GQ24_OCTBM</name>
<proteinExistence type="predicted"/>
<sequence length="80" mass="9457">MNTLYIWPSLLTSFLSRIYIQCLCFINMQSYVLYTKSYNPPFNHQNPLGTNRNNNSPNPFYLNHILAIMLLQHLPLLLVR</sequence>
<keyword evidence="1" id="KW-0812">Transmembrane</keyword>
<keyword evidence="1" id="KW-0472">Membrane</keyword>
<reference evidence="2" key="1">
    <citation type="submission" date="2015-07" db="EMBL/GenBank/DDBJ databases">
        <title>MeaNS - Measles Nucleotide Surveillance Program.</title>
        <authorList>
            <person name="Tran T."/>
            <person name="Druce J."/>
        </authorList>
    </citation>
    <scope>NUCLEOTIDE SEQUENCE</scope>
    <source>
        <strain evidence="2">UCB-OBI-ISO-001</strain>
        <tissue evidence="2">Gonad</tissue>
    </source>
</reference>
<organism evidence="2">
    <name type="scientific">Octopus bimaculoides</name>
    <name type="common">California two-spotted octopus</name>
    <dbReference type="NCBI Taxonomy" id="37653"/>
    <lineage>
        <taxon>Eukaryota</taxon>
        <taxon>Metazoa</taxon>
        <taxon>Spiralia</taxon>
        <taxon>Lophotrochozoa</taxon>
        <taxon>Mollusca</taxon>
        <taxon>Cephalopoda</taxon>
        <taxon>Coleoidea</taxon>
        <taxon>Octopodiformes</taxon>
        <taxon>Octopoda</taxon>
        <taxon>Incirrata</taxon>
        <taxon>Octopodidae</taxon>
        <taxon>Octopus</taxon>
    </lineage>
</organism>
<evidence type="ECO:0000313" key="2">
    <source>
        <dbReference type="EMBL" id="KOF78700.1"/>
    </source>
</evidence>